<organism evidence="3 4">
    <name type="scientific">Brockia lithotrophica</name>
    <dbReference type="NCBI Taxonomy" id="933949"/>
    <lineage>
        <taxon>Bacteria</taxon>
        <taxon>Bacillati</taxon>
        <taxon>Bacillota</taxon>
        <taxon>Bacilli</taxon>
        <taxon>Bacillales</taxon>
        <taxon>Bacillales Family X. Incertae Sedis</taxon>
        <taxon>Brockia</taxon>
    </lineage>
</organism>
<dbReference type="PANTHER" id="PTHR30592:SF1">
    <property type="entry name" value="SULFUR CARRIER PROTEIN FDHD"/>
    <property type="match status" value="1"/>
</dbReference>
<comment type="caution">
    <text evidence="3">The sequence shown here is derived from an EMBL/GenBank/DDBJ whole genome shotgun (WGS) entry which is preliminary data.</text>
</comment>
<dbReference type="GO" id="GO:0006777">
    <property type="term" value="P:Mo-molybdopterin cofactor biosynthetic process"/>
    <property type="evidence" value="ECO:0007669"/>
    <property type="project" value="UniProtKB-KW"/>
</dbReference>
<keyword evidence="2" id="KW-0501">Molybdenum cofactor biosynthesis</keyword>
<dbReference type="InterPro" id="IPR016193">
    <property type="entry name" value="Cytidine_deaminase-like"/>
</dbReference>
<proteinExistence type="predicted"/>
<dbReference type="Proteomes" id="UP000244016">
    <property type="component" value="Unassembled WGS sequence"/>
</dbReference>
<keyword evidence="1" id="KW-0963">Cytoplasm</keyword>
<dbReference type="GO" id="GO:0016783">
    <property type="term" value="F:sulfurtransferase activity"/>
    <property type="evidence" value="ECO:0007669"/>
    <property type="project" value="InterPro"/>
</dbReference>
<protein>
    <submittedName>
        <fullName evidence="3">Formate dehydrogenase accessory protein FdhD</fullName>
    </submittedName>
</protein>
<dbReference type="PIRSF" id="PIRSF015626">
    <property type="entry name" value="FdhD"/>
    <property type="match status" value="1"/>
</dbReference>
<dbReference type="EMBL" id="PEBW01000007">
    <property type="protein sequence ID" value="PTQ51107.1"/>
    <property type="molecule type" value="Genomic_DNA"/>
</dbReference>
<evidence type="ECO:0000256" key="2">
    <source>
        <dbReference type="ARBA" id="ARBA00023150"/>
    </source>
</evidence>
<evidence type="ECO:0000313" key="3">
    <source>
        <dbReference type="EMBL" id="PTQ51107.1"/>
    </source>
</evidence>
<name>A0A2T5G4I7_9BACL</name>
<dbReference type="InterPro" id="IPR003786">
    <property type="entry name" value="FdhD"/>
</dbReference>
<dbReference type="Gene3D" id="3.40.140.10">
    <property type="entry name" value="Cytidine Deaminase, domain 2"/>
    <property type="match status" value="1"/>
</dbReference>
<reference evidence="3 4" key="1">
    <citation type="submission" date="2017-08" db="EMBL/GenBank/DDBJ databases">
        <title>Burning lignite coal seam in the remote Altai Mountains harbors a hydrogen-driven thermophilic microbial community.</title>
        <authorList>
            <person name="Kadnikov V.V."/>
            <person name="Mardanov A.V."/>
            <person name="Ivasenko D."/>
            <person name="Beletsky A.V."/>
            <person name="Karnachuk O.V."/>
            <person name="Ravin N.V."/>
        </authorList>
    </citation>
    <scope>NUCLEOTIDE SEQUENCE [LARGE SCALE GENOMIC DNA]</scope>
    <source>
        <strain evidence="3">AL31</strain>
    </source>
</reference>
<evidence type="ECO:0000313" key="4">
    <source>
        <dbReference type="Proteomes" id="UP000244016"/>
    </source>
</evidence>
<dbReference type="SUPFAM" id="SSF53927">
    <property type="entry name" value="Cytidine deaminase-like"/>
    <property type="match status" value="1"/>
</dbReference>
<dbReference type="AlphaFoldDB" id="A0A2T5G4I7"/>
<dbReference type="PANTHER" id="PTHR30592">
    <property type="entry name" value="FORMATE DEHYDROGENASE"/>
    <property type="match status" value="1"/>
</dbReference>
<dbReference type="Pfam" id="PF02634">
    <property type="entry name" value="FdhD-NarQ"/>
    <property type="match status" value="1"/>
</dbReference>
<accession>A0A2T5G4I7</accession>
<evidence type="ECO:0000256" key="1">
    <source>
        <dbReference type="ARBA" id="ARBA00022490"/>
    </source>
</evidence>
<dbReference type="NCBIfam" id="TIGR00129">
    <property type="entry name" value="fdhD_narQ"/>
    <property type="match status" value="1"/>
</dbReference>
<gene>
    <name evidence="3" type="ORF">BLITH_0537</name>
</gene>
<dbReference type="Gene3D" id="3.10.20.10">
    <property type="match status" value="1"/>
</dbReference>
<sequence length="257" mass="28035">MKGMPEEYTLELIVEGVAAGSFQITPEDLEDWLAGFLYANRMIEVPEDIRDVGFVRRGYVLEARVALRDPLRARRTWERAGQELARFIGVGDGCESLRSALRASEVYPVRGAWRGTIDEVKDYMTMMVRSMEKYKATGGVHGAAIVTQGGELVLREDVGRHNAVDKVIGYALRHGIPGEEILLLGTGRLTLQMILKAARYGIGIAASRSAATHQAVLLARELGMDVLGYVRGGNAILYTSGGRLEGGKVGRELASSL</sequence>